<dbReference type="InterPro" id="IPR045121">
    <property type="entry name" value="CoAse"/>
</dbReference>
<evidence type="ECO:0000256" key="5">
    <source>
        <dbReference type="ARBA" id="ARBA00022842"/>
    </source>
</evidence>
<accession>K2JLC3</accession>
<feature type="domain" description="Nudix hydrolase" evidence="7">
    <location>
        <begin position="33"/>
        <end position="165"/>
    </location>
</feature>
<evidence type="ECO:0000313" key="9">
    <source>
        <dbReference type="Proteomes" id="UP000014115"/>
    </source>
</evidence>
<keyword evidence="3" id="KW-0479">Metal-binding</keyword>
<dbReference type="SUPFAM" id="SSF55811">
    <property type="entry name" value="Nudix"/>
    <property type="match status" value="1"/>
</dbReference>
<comment type="cofactor">
    <cofactor evidence="2">
        <name>Mg(2+)</name>
        <dbReference type="ChEBI" id="CHEBI:18420"/>
    </cofactor>
</comment>
<dbReference type="PROSITE" id="PS51462">
    <property type="entry name" value="NUDIX"/>
    <property type="match status" value="1"/>
</dbReference>
<dbReference type="RefSeq" id="WP_008488410.1">
    <property type="nucleotide sequence ID" value="NZ_AMRG01000006.1"/>
</dbReference>
<keyword evidence="5" id="KW-0460">Magnesium</keyword>
<dbReference type="PANTHER" id="PTHR12992:SF11">
    <property type="entry name" value="MITOCHONDRIAL COENZYME A DIPHOSPHATASE NUDT8"/>
    <property type="match status" value="1"/>
</dbReference>
<dbReference type="eggNOG" id="COG0494">
    <property type="taxonomic scope" value="Bacteria"/>
</dbReference>
<sequence length="204" mass="23719">MSPRQPQLTREQFVQRFSLHRQHQALRPSHSRLKLSAVLIPVVERADGLSLILTQRANQLRHHAGQISFPGGRYEDGDQHLLNTALRETEEEIGLPREQVEVLGQLRDYPTRFNFLIRPFVALVTPQQPLRAQAGEVAEIFEVPLAAVLHQDNHYAYRIPLYIYDRVYFIPWQQRNIWGATAGILRELADHVQPEQRLNFRPLN</sequence>
<evidence type="ECO:0000313" key="8">
    <source>
        <dbReference type="EMBL" id="EKE84266.1"/>
    </source>
</evidence>
<reference evidence="8 9" key="1">
    <citation type="journal article" date="2012" name="J. Bacteriol.">
        <title>Genome Sequence of Idiomarina xiamenensis Type Strain 10-D-4.</title>
        <authorList>
            <person name="Lai Q."/>
            <person name="Wang L."/>
            <person name="Wang W."/>
            <person name="Shao Z."/>
        </authorList>
    </citation>
    <scope>NUCLEOTIDE SEQUENCE [LARGE SCALE GENOMIC DNA]</scope>
    <source>
        <strain evidence="8 9">10-D-4</strain>
    </source>
</reference>
<dbReference type="Pfam" id="PF00293">
    <property type="entry name" value="NUDIX"/>
    <property type="match status" value="1"/>
</dbReference>
<evidence type="ECO:0000256" key="3">
    <source>
        <dbReference type="ARBA" id="ARBA00022723"/>
    </source>
</evidence>
<evidence type="ECO:0000256" key="1">
    <source>
        <dbReference type="ARBA" id="ARBA00001936"/>
    </source>
</evidence>
<dbReference type="OrthoDB" id="9802805at2"/>
<proteinExistence type="predicted"/>
<evidence type="ECO:0000256" key="6">
    <source>
        <dbReference type="ARBA" id="ARBA00023211"/>
    </source>
</evidence>
<dbReference type="InterPro" id="IPR000086">
    <property type="entry name" value="NUDIX_hydrolase_dom"/>
</dbReference>
<dbReference type="Gene3D" id="3.90.79.10">
    <property type="entry name" value="Nucleoside Triphosphate Pyrophosphohydrolase"/>
    <property type="match status" value="1"/>
</dbReference>
<dbReference type="PANTHER" id="PTHR12992">
    <property type="entry name" value="NUDIX HYDROLASE"/>
    <property type="match status" value="1"/>
</dbReference>
<keyword evidence="4 8" id="KW-0378">Hydrolase</keyword>
<dbReference type="PATRIC" id="fig|740709.3.peg.1270"/>
<organism evidence="8 9">
    <name type="scientific">Idiomarina xiamenensis 10-D-4</name>
    <dbReference type="NCBI Taxonomy" id="740709"/>
    <lineage>
        <taxon>Bacteria</taxon>
        <taxon>Pseudomonadati</taxon>
        <taxon>Pseudomonadota</taxon>
        <taxon>Gammaproteobacteria</taxon>
        <taxon>Alteromonadales</taxon>
        <taxon>Idiomarinaceae</taxon>
        <taxon>Idiomarina</taxon>
    </lineage>
</organism>
<evidence type="ECO:0000259" key="7">
    <source>
        <dbReference type="PROSITE" id="PS51462"/>
    </source>
</evidence>
<dbReference type="STRING" id="740709.A10D4_06231"/>
<dbReference type="InterPro" id="IPR015797">
    <property type="entry name" value="NUDIX_hydrolase-like_dom_sf"/>
</dbReference>
<dbReference type="NCBIfam" id="NF007980">
    <property type="entry name" value="PRK10707.1"/>
    <property type="match status" value="1"/>
</dbReference>
<dbReference type="Proteomes" id="UP000014115">
    <property type="component" value="Unassembled WGS sequence"/>
</dbReference>
<gene>
    <name evidence="8" type="ORF">A10D4_06231</name>
</gene>
<comment type="caution">
    <text evidence="8">The sequence shown here is derived from an EMBL/GenBank/DDBJ whole genome shotgun (WGS) entry which is preliminary data.</text>
</comment>
<keyword evidence="9" id="KW-1185">Reference proteome</keyword>
<name>K2JLC3_9GAMM</name>
<evidence type="ECO:0000256" key="2">
    <source>
        <dbReference type="ARBA" id="ARBA00001946"/>
    </source>
</evidence>
<comment type="cofactor">
    <cofactor evidence="1">
        <name>Mn(2+)</name>
        <dbReference type="ChEBI" id="CHEBI:29035"/>
    </cofactor>
</comment>
<keyword evidence="6" id="KW-0464">Manganese</keyword>
<evidence type="ECO:0000256" key="4">
    <source>
        <dbReference type="ARBA" id="ARBA00022801"/>
    </source>
</evidence>
<dbReference type="GO" id="GO:0010945">
    <property type="term" value="F:coenzyme A diphosphatase activity"/>
    <property type="evidence" value="ECO:0007669"/>
    <property type="project" value="InterPro"/>
</dbReference>
<protein>
    <submittedName>
        <fullName evidence="8">NUDIX family NTP pyrophosphohydrolase</fullName>
    </submittedName>
</protein>
<dbReference type="EMBL" id="AMRG01000006">
    <property type="protein sequence ID" value="EKE84266.1"/>
    <property type="molecule type" value="Genomic_DNA"/>
</dbReference>
<dbReference type="AlphaFoldDB" id="K2JLC3"/>
<dbReference type="GO" id="GO:0046872">
    <property type="term" value="F:metal ion binding"/>
    <property type="evidence" value="ECO:0007669"/>
    <property type="project" value="UniProtKB-KW"/>
</dbReference>
<dbReference type="CDD" id="cd03426">
    <property type="entry name" value="NUDIX_CoAse_Nudt7"/>
    <property type="match status" value="1"/>
</dbReference>